<protein>
    <submittedName>
        <fullName evidence="1">Uncharacterized protein</fullName>
    </submittedName>
</protein>
<proteinExistence type="predicted"/>
<organism evidence="1 2">
    <name type="scientific">Hordeum vulgare subsp. vulgare</name>
    <name type="common">Domesticated barley</name>
    <dbReference type="NCBI Taxonomy" id="112509"/>
    <lineage>
        <taxon>Eukaryota</taxon>
        <taxon>Viridiplantae</taxon>
        <taxon>Streptophyta</taxon>
        <taxon>Embryophyta</taxon>
        <taxon>Tracheophyta</taxon>
        <taxon>Spermatophyta</taxon>
        <taxon>Magnoliopsida</taxon>
        <taxon>Liliopsida</taxon>
        <taxon>Poales</taxon>
        <taxon>Poaceae</taxon>
        <taxon>BOP clade</taxon>
        <taxon>Pooideae</taxon>
        <taxon>Triticodae</taxon>
        <taxon>Triticeae</taxon>
        <taxon>Hordeinae</taxon>
        <taxon>Hordeum</taxon>
    </lineage>
</organism>
<gene>
    <name evidence="1" type="primary">LOC123452535</name>
</gene>
<accession>A0A8I6XT69</accession>
<dbReference type="AlphaFoldDB" id="A0A8I6XT69"/>
<dbReference type="Gramene" id="HORVU.MOREX.r3.5HG0515670.1">
    <property type="protein sequence ID" value="HORVU.MOREX.r3.5HG0515670.1.CDS1"/>
    <property type="gene ID" value="HORVU.MOREX.r3.5HG0515670"/>
</dbReference>
<evidence type="ECO:0000313" key="1">
    <source>
        <dbReference type="EnsemblPlants" id="HORVU.MOREX.r3.5HG0515670.1.CDS1"/>
    </source>
</evidence>
<name>A0A8I6XT69_HORVV</name>
<reference evidence="2" key="1">
    <citation type="journal article" date="2012" name="Nature">
        <title>A physical, genetic and functional sequence assembly of the barley genome.</title>
        <authorList>
            <consortium name="The International Barley Genome Sequencing Consortium"/>
            <person name="Mayer K.F."/>
            <person name="Waugh R."/>
            <person name="Brown J.W."/>
            <person name="Schulman A."/>
            <person name="Langridge P."/>
            <person name="Platzer M."/>
            <person name="Fincher G.B."/>
            <person name="Muehlbauer G.J."/>
            <person name="Sato K."/>
            <person name="Close T.J."/>
            <person name="Wise R.P."/>
            <person name="Stein N."/>
        </authorList>
    </citation>
    <scope>NUCLEOTIDE SEQUENCE [LARGE SCALE GENOMIC DNA]</scope>
    <source>
        <strain evidence="2">cv. Morex</strain>
    </source>
</reference>
<evidence type="ECO:0000313" key="2">
    <source>
        <dbReference type="Proteomes" id="UP000011116"/>
    </source>
</evidence>
<reference evidence="1" key="3">
    <citation type="submission" date="2022-01" db="UniProtKB">
        <authorList>
            <consortium name="EnsemblPlants"/>
        </authorList>
    </citation>
    <scope>IDENTIFICATION</scope>
    <source>
        <strain evidence="1">subsp. vulgare</strain>
    </source>
</reference>
<dbReference type="Proteomes" id="UP000011116">
    <property type="component" value="Chromosome 5H"/>
</dbReference>
<reference evidence="1" key="2">
    <citation type="submission" date="2020-10" db="EMBL/GenBank/DDBJ databases">
        <authorList>
            <person name="Scholz U."/>
            <person name="Mascher M."/>
            <person name="Fiebig A."/>
        </authorList>
    </citation>
    <scope>NUCLEOTIDE SEQUENCE [LARGE SCALE GENOMIC DNA]</scope>
    <source>
        <strain evidence="1">cv. Morex</strain>
    </source>
</reference>
<dbReference type="EnsemblPlants" id="HORVU.MOREX.r3.5HG0515670.1">
    <property type="protein sequence ID" value="HORVU.MOREX.r3.5HG0515670.1.CDS1"/>
    <property type="gene ID" value="HORVU.MOREX.r3.5HG0515670"/>
</dbReference>
<sequence length="135" mass="12986">MGTFTLGTNGNGGSVTLGTTMAGIGAIVTCGTVGRVTLGMGGRTALGTTMAGMGGSVTCGTVGRVTDGMGGIRVTVSVGTPGKVGMAGRPGTVLAAGAAAADVVSARLRAAWHVLPARRIAHAMTTANMLAVEAI</sequence>
<keyword evidence="2" id="KW-1185">Reference proteome</keyword>